<accession>A0A2R8BJT2</accession>
<proteinExistence type="predicted"/>
<evidence type="ECO:0000313" key="1">
    <source>
        <dbReference type="EMBL" id="SPH23635.1"/>
    </source>
</evidence>
<dbReference type="AlphaFoldDB" id="A0A2R8BJT2"/>
<sequence length="92" mass="10001">MRHNEFMLAAMAEIGAMRKLLVHALALRLIEEPAPMEVLDFLGLQLTATPTAPSNTGGALDPVTSDYLAALTDEHTDSLVNDLRERVRTITG</sequence>
<dbReference type="EMBL" id="OMOQ01000002">
    <property type="protein sequence ID" value="SPH23635.1"/>
    <property type="molecule type" value="Genomic_DNA"/>
</dbReference>
<organism evidence="1 2">
    <name type="scientific">Albidovulum aquaemixtae</name>
    <dbReference type="NCBI Taxonomy" id="1542388"/>
    <lineage>
        <taxon>Bacteria</taxon>
        <taxon>Pseudomonadati</taxon>
        <taxon>Pseudomonadota</taxon>
        <taxon>Alphaproteobacteria</taxon>
        <taxon>Rhodobacterales</taxon>
        <taxon>Paracoccaceae</taxon>
        <taxon>Albidovulum</taxon>
    </lineage>
</organism>
<keyword evidence="2" id="KW-1185">Reference proteome</keyword>
<protein>
    <submittedName>
        <fullName evidence="1">Uncharacterized protein</fullName>
    </submittedName>
</protein>
<gene>
    <name evidence="1" type="ORF">DEA8626_02701</name>
</gene>
<dbReference type="RefSeq" id="WP_108853728.1">
    <property type="nucleotide sequence ID" value="NZ_OMOQ01000002.1"/>
</dbReference>
<reference evidence="1 2" key="1">
    <citation type="submission" date="2018-03" db="EMBL/GenBank/DDBJ databases">
        <authorList>
            <person name="Keele B.F."/>
        </authorList>
    </citation>
    <scope>NUCLEOTIDE SEQUENCE [LARGE SCALE GENOMIC DNA]</scope>
    <source>
        <strain evidence="1 2">CECT 8626</strain>
    </source>
</reference>
<evidence type="ECO:0000313" key="2">
    <source>
        <dbReference type="Proteomes" id="UP000244924"/>
    </source>
</evidence>
<name>A0A2R8BJT2_9RHOB</name>
<dbReference type="Proteomes" id="UP000244924">
    <property type="component" value="Unassembled WGS sequence"/>
</dbReference>